<dbReference type="EMBL" id="JAVRER010000027">
    <property type="protein sequence ID" value="MDT0417413.1"/>
    <property type="molecule type" value="Genomic_DNA"/>
</dbReference>
<feature type="transmembrane region" description="Helical" evidence="1">
    <location>
        <begin position="93"/>
        <end position="114"/>
    </location>
</feature>
<sequence>MRHRSTALSATLGGISLVAALGGTVAVLVEAVTRVGSDDGGPMWTALVLFGLAVVGCALWLLAVRAAPGVERLPDGPVRAGIPRHLAPIRRNWPHIGQVLLFLLAPYVLVRVAAPSPGSALGELPGFLLLIGTIAALARLPLLMSGQLPPPLRGFRRRVASGQPVLATRARLGRPLRVDVRTASATGSGEIVTSVAYGLAVTPEGAREVVSPQDEGFFGVEAVDERKMYRLTIGERHLSHSVAQLAGHQGWFCVPREWRAYTGVRGERPLVPAFFASDTGHVVWAAIEPVLVETALAEGFLTPRETDIGLRAAPVRRPSFYLARAHDRLLALGLGVVLATVPAMTGLFPAWATVLFGVAGLALLGRAAYVAVTAPYRFQVQDERLWKHFEFTDPALR</sequence>
<gene>
    <name evidence="2" type="ORF">RM574_18150</name>
</gene>
<proteinExistence type="predicted"/>
<reference evidence="3" key="1">
    <citation type="submission" date="2023-07" db="EMBL/GenBank/DDBJ databases">
        <title>30 novel species of actinomycetes from the DSMZ collection.</title>
        <authorList>
            <person name="Nouioui I."/>
        </authorList>
    </citation>
    <scope>NUCLEOTIDE SEQUENCE [LARGE SCALE GENOMIC DNA]</scope>
    <source>
        <strain evidence="3">DSM 41982</strain>
    </source>
</reference>
<comment type="caution">
    <text evidence="2">The sequence shown here is derived from an EMBL/GenBank/DDBJ whole genome shotgun (WGS) entry which is preliminary data.</text>
</comment>
<dbReference type="RefSeq" id="WP_007825056.1">
    <property type="nucleotide sequence ID" value="NZ_JAVRER010000027.1"/>
</dbReference>
<feature type="transmembrane region" description="Helical" evidence="1">
    <location>
        <begin position="126"/>
        <end position="148"/>
    </location>
</feature>
<evidence type="ECO:0000256" key="1">
    <source>
        <dbReference type="SAM" id="Phobius"/>
    </source>
</evidence>
<evidence type="ECO:0000313" key="3">
    <source>
        <dbReference type="Proteomes" id="UP001183607"/>
    </source>
</evidence>
<evidence type="ECO:0000313" key="2">
    <source>
        <dbReference type="EMBL" id="MDT0417413.1"/>
    </source>
</evidence>
<keyword evidence="1" id="KW-0472">Membrane</keyword>
<protein>
    <submittedName>
        <fullName evidence="2">Uncharacterized protein</fullName>
    </submittedName>
</protein>
<feature type="transmembrane region" description="Helical" evidence="1">
    <location>
        <begin position="329"/>
        <end position="348"/>
    </location>
</feature>
<dbReference type="Proteomes" id="UP001183607">
    <property type="component" value="Unassembled WGS sequence"/>
</dbReference>
<accession>A0ABD5E8L4</accession>
<keyword evidence="1" id="KW-0812">Transmembrane</keyword>
<organism evidence="2 3">
    <name type="scientific">Streptomyces evansiae</name>
    <dbReference type="NCBI Taxonomy" id="3075535"/>
    <lineage>
        <taxon>Bacteria</taxon>
        <taxon>Bacillati</taxon>
        <taxon>Actinomycetota</taxon>
        <taxon>Actinomycetes</taxon>
        <taxon>Kitasatosporales</taxon>
        <taxon>Streptomycetaceae</taxon>
        <taxon>Streptomyces</taxon>
    </lineage>
</organism>
<feature type="transmembrane region" description="Helical" evidence="1">
    <location>
        <begin position="354"/>
        <end position="378"/>
    </location>
</feature>
<dbReference type="AlphaFoldDB" id="A0ABD5E8L4"/>
<feature type="transmembrane region" description="Helical" evidence="1">
    <location>
        <begin position="42"/>
        <end position="63"/>
    </location>
</feature>
<name>A0ABD5E8L4_9ACTN</name>
<keyword evidence="1" id="KW-1133">Transmembrane helix</keyword>